<dbReference type="InterPro" id="IPR024385">
    <property type="entry name" value="DUF3854"/>
</dbReference>
<evidence type="ECO:0000259" key="1">
    <source>
        <dbReference type="Pfam" id="PF12965"/>
    </source>
</evidence>
<dbReference type="AlphaFoldDB" id="A0A0R2GTE5"/>
<comment type="caution">
    <text evidence="2">The sequence shown here is derived from an EMBL/GenBank/DDBJ whole genome shotgun (WGS) entry which is preliminary data.</text>
</comment>
<dbReference type="PATRIC" id="fig|148604.4.peg.767"/>
<proteinExistence type="predicted"/>
<dbReference type="RefSeq" id="WP_056994455.1">
    <property type="nucleotide sequence ID" value="NZ_JQBA01000020.1"/>
</dbReference>
<keyword evidence="3" id="KW-1185">Reference proteome</keyword>
<dbReference type="Gene3D" id="3.40.1360.10">
    <property type="match status" value="1"/>
</dbReference>
<dbReference type="EMBL" id="JQBA01000020">
    <property type="protein sequence ID" value="KRN44185.1"/>
    <property type="molecule type" value="Genomic_DNA"/>
</dbReference>
<protein>
    <recommendedName>
        <fullName evidence="1">DUF3854 domain-containing protein</fullName>
    </recommendedName>
</protein>
<evidence type="ECO:0000313" key="3">
    <source>
        <dbReference type="Proteomes" id="UP000051639"/>
    </source>
</evidence>
<organism evidence="2 3">
    <name type="scientific">Limosilactobacillus ingluviei</name>
    <dbReference type="NCBI Taxonomy" id="148604"/>
    <lineage>
        <taxon>Bacteria</taxon>
        <taxon>Bacillati</taxon>
        <taxon>Bacillota</taxon>
        <taxon>Bacilli</taxon>
        <taxon>Lactobacillales</taxon>
        <taxon>Lactobacillaceae</taxon>
        <taxon>Limosilactobacillus</taxon>
    </lineage>
</organism>
<evidence type="ECO:0000313" key="2">
    <source>
        <dbReference type="EMBL" id="KRN44185.1"/>
    </source>
</evidence>
<accession>A0A0R2GTE5</accession>
<gene>
    <name evidence="2" type="ORF">IV41_GL000754</name>
</gene>
<feature type="domain" description="DUF3854" evidence="1">
    <location>
        <begin position="372"/>
        <end position="475"/>
    </location>
</feature>
<sequence length="515" mass="58117">METLTLEQKFHGHLTQTTMKDTDYKDKNVYWFAFSGAQCPICGHHDWCMVNVTGTKVICMRSDDEKAPQVANGRLFHLDSQAVEFTGAEQQEFNNTVDFAEPKILDTVNRLVLATHKLSEKHREGLLRRGLTEEEIALHGSRGFGSVVPGAFPDLKSQRNDGFLKMYSTWEALFQRLGLPKTAWQGVPGFSQKHADFKKQLFKDKNTQETVLREEGSLDYPVFESPTDGMLIPYYNENNQVLGFQVRVDHQSIIAKNVENSPKLDKGTKRTIIINSDTREYRIEQSYYGRDPRVVAQGKIKDEKPIVASINGVSKCSFNPHFGGKYFWVSSAKKHLGANGKMPLQVAYNPTVAQLKPNDEKLKQYIKQPKQIWLTEGGLKALVATAKLSSNYVLPEGTGTDFLAVAGVSSYRKFLPMLKKLNATSVVVAFDMDFQANVQVSQNLKKLVNELHEQGYKVQVAYWLNKKGIDDALVAGEEIKLRNLFDEEEKRKMQEVKAKGLPATSVLPTLLPKKH</sequence>
<name>A0A0R2GTE5_9LACO</name>
<reference evidence="2 3" key="1">
    <citation type="journal article" date="2015" name="Genome Announc.">
        <title>Expanding the biotechnology potential of lactobacilli through comparative genomics of 213 strains and associated genera.</title>
        <authorList>
            <person name="Sun Z."/>
            <person name="Harris H.M."/>
            <person name="McCann A."/>
            <person name="Guo C."/>
            <person name="Argimon S."/>
            <person name="Zhang W."/>
            <person name="Yang X."/>
            <person name="Jeffery I.B."/>
            <person name="Cooney J.C."/>
            <person name="Kagawa T.F."/>
            <person name="Liu W."/>
            <person name="Song Y."/>
            <person name="Salvetti E."/>
            <person name="Wrobel A."/>
            <person name="Rasinkangas P."/>
            <person name="Parkhill J."/>
            <person name="Rea M.C."/>
            <person name="O'Sullivan O."/>
            <person name="Ritari J."/>
            <person name="Douillard F.P."/>
            <person name="Paul Ross R."/>
            <person name="Yang R."/>
            <person name="Briner A.E."/>
            <person name="Felis G.E."/>
            <person name="de Vos W.M."/>
            <person name="Barrangou R."/>
            <person name="Klaenhammer T.R."/>
            <person name="Caufield P.W."/>
            <person name="Cui Y."/>
            <person name="Zhang H."/>
            <person name="O'Toole P.W."/>
        </authorList>
    </citation>
    <scope>NUCLEOTIDE SEQUENCE [LARGE SCALE GENOMIC DNA]</scope>
    <source>
        <strain evidence="2 3">DSM 14792</strain>
    </source>
</reference>
<dbReference type="Pfam" id="PF12965">
    <property type="entry name" value="DUF3854"/>
    <property type="match status" value="1"/>
</dbReference>
<dbReference type="OrthoDB" id="2665710at2"/>
<dbReference type="Proteomes" id="UP000051639">
    <property type="component" value="Unassembled WGS sequence"/>
</dbReference>